<keyword evidence="2" id="KW-1185">Reference proteome</keyword>
<evidence type="ECO:0000313" key="2">
    <source>
        <dbReference type="Proteomes" id="UP001057402"/>
    </source>
</evidence>
<proteinExistence type="predicted"/>
<name>A0ACB9QW39_9MYRT</name>
<accession>A0ACB9QW39</accession>
<organism evidence="1 2">
    <name type="scientific">Melastoma candidum</name>
    <dbReference type="NCBI Taxonomy" id="119954"/>
    <lineage>
        <taxon>Eukaryota</taxon>
        <taxon>Viridiplantae</taxon>
        <taxon>Streptophyta</taxon>
        <taxon>Embryophyta</taxon>
        <taxon>Tracheophyta</taxon>
        <taxon>Spermatophyta</taxon>
        <taxon>Magnoliopsida</taxon>
        <taxon>eudicotyledons</taxon>
        <taxon>Gunneridae</taxon>
        <taxon>Pentapetalae</taxon>
        <taxon>rosids</taxon>
        <taxon>malvids</taxon>
        <taxon>Myrtales</taxon>
        <taxon>Melastomataceae</taxon>
        <taxon>Melastomatoideae</taxon>
        <taxon>Melastomateae</taxon>
        <taxon>Melastoma</taxon>
    </lineage>
</organism>
<dbReference type="Proteomes" id="UP001057402">
    <property type="component" value="Chromosome 5"/>
</dbReference>
<reference evidence="2" key="1">
    <citation type="journal article" date="2023" name="Front. Plant Sci.">
        <title>Chromosomal-level genome assembly of Melastoma candidum provides insights into trichome evolution.</title>
        <authorList>
            <person name="Zhong Y."/>
            <person name="Wu W."/>
            <person name="Sun C."/>
            <person name="Zou P."/>
            <person name="Liu Y."/>
            <person name="Dai S."/>
            <person name="Zhou R."/>
        </authorList>
    </citation>
    <scope>NUCLEOTIDE SEQUENCE [LARGE SCALE GENOMIC DNA]</scope>
</reference>
<comment type="caution">
    <text evidence="1">The sequence shown here is derived from an EMBL/GenBank/DDBJ whole genome shotgun (WGS) entry which is preliminary data.</text>
</comment>
<evidence type="ECO:0000313" key="1">
    <source>
        <dbReference type="EMBL" id="KAI4371161.1"/>
    </source>
</evidence>
<protein>
    <submittedName>
        <fullName evidence="1">Uncharacterized protein</fullName>
    </submittedName>
</protein>
<gene>
    <name evidence="1" type="ORF">MLD38_019427</name>
</gene>
<sequence>MDGPDLRRKKSLRERLGLVGGCCGGGCGPTWGFRTNTVSVLDDEDEVDDVEILPPQQLPPEQQLQQQLDQEERRSDQGMNLAAALAAERQYRALQEGELVLSPPGTPLMRLLEEDGRGGELERSEWGCCCVCMGRQKGSAFIPCGHTFCRVCSREVWVNRGTCPLCNRPIHEILDIF</sequence>
<dbReference type="EMBL" id="CM042884">
    <property type="protein sequence ID" value="KAI4371161.1"/>
    <property type="molecule type" value="Genomic_DNA"/>
</dbReference>